<dbReference type="VEuPathDB" id="FungiDB:H310_00238"/>
<organism evidence="1">
    <name type="scientific">Aphanomyces invadans</name>
    <dbReference type="NCBI Taxonomy" id="157072"/>
    <lineage>
        <taxon>Eukaryota</taxon>
        <taxon>Sar</taxon>
        <taxon>Stramenopiles</taxon>
        <taxon>Oomycota</taxon>
        <taxon>Saprolegniomycetes</taxon>
        <taxon>Saprolegniales</taxon>
        <taxon>Verrucalvaceae</taxon>
        <taxon>Aphanomyces</taxon>
    </lineage>
</organism>
<protein>
    <submittedName>
        <fullName evidence="1">Uncharacterized protein</fullName>
    </submittedName>
</protein>
<accession>A0A024UVR7</accession>
<evidence type="ECO:0000313" key="1">
    <source>
        <dbReference type="EMBL" id="ETW09753.1"/>
    </source>
</evidence>
<proteinExistence type="predicted"/>
<sequence>MEWVFTGSLECSSLDAAKALLDRYLALPAAERQGKGAGDIRKWCCNDPTWLVIGANTDNTCFVQALKKACAILDLPFTFTQGDMCAFKDKEDIALTSSIPLSKYHLFIRHLVLDHALPFRNESVTTNIAKRSANDVVYDMISAAADGGVYLVITSEKEVDILETFQREDNQRPHHLQRISRLIPTRPHYGGIRRPLRANLD</sequence>
<dbReference type="EMBL" id="KI913952">
    <property type="protein sequence ID" value="ETW09753.1"/>
    <property type="molecule type" value="Genomic_DNA"/>
</dbReference>
<dbReference type="GeneID" id="20077288"/>
<gene>
    <name evidence="1" type="ORF">H310_00238</name>
</gene>
<dbReference type="AlphaFoldDB" id="A0A024UVR7"/>
<reference evidence="1" key="1">
    <citation type="submission" date="2013-12" db="EMBL/GenBank/DDBJ databases">
        <title>The Genome Sequence of Aphanomyces invadans NJM9701.</title>
        <authorList>
            <consortium name="The Broad Institute Genomics Platform"/>
            <person name="Russ C."/>
            <person name="Tyler B."/>
            <person name="van West P."/>
            <person name="Dieguez-Uribeondo J."/>
            <person name="Young S.K."/>
            <person name="Zeng Q."/>
            <person name="Gargeya S."/>
            <person name="Fitzgerald M."/>
            <person name="Abouelleil A."/>
            <person name="Alvarado L."/>
            <person name="Chapman S.B."/>
            <person name="Gainer-Dewar J."/>
            <person name="Goldberg J."/>
            <person name="Griggs A."/>
            <person name="Gujja S."/>
            <person name="Hansen M."/>
            <person name="Howarth C."/>
            <person name="Imamovic A."/>
            <person name="Ireland A."/>
            <person name="Larimer J."/>
            <person name="McCowan C."/>
            <person name="Murphy C."/>
            <person name="Pearson M."/>
            <person name="Poon T.W."/>
            <person name="Priest M."/>
            <person name="Roberts A."/>
            <person name="Saif S."/>
            <person name="Shea T."/>
            <person name="Sykes S."/>
            <person name="Wortman J."/>
            <person name="Nusbaum C."/>
            <person name="Birren B."/>
        </authorList>
    </citation>
    <scope>NUCLEOTIDE SEQUENCE [LARGE SCALE GENOMIC DNA]</scope>
    <source>
        <strain evidence="1">NJM9701</strain>
    </source>
</reference>
<name>A0A024UVR7_9STRA</name>
<dbReference type="RefSeq" id="XP_008861164.1">
    <property type="nucleotide sequence ID" value="XM_008862942.1"/>
</dbReference>